<accession>A0A0R3WPX4</accession>
<evidence type="ECO:0000313" key="4">
    <source>
        <dbReference type="EMBL" id="VDM21196.1"/>
    </source>
</evidence>
<organism evidence="6">
    <name type="scientific">Hydatigena taeniaeformis</name>
    <name type="common">Feline tapeworm</name>
    <name type="synonym">Taenia taeniaeformis</name>
    <dbReference type="NCBI Taxonomy" id="6205"/>
    <lineage>
        <taxon>Eukaryota</taxon>
        <taxon>Metazoa</taxon>
        <taxon>Spiralia</taxon>
        <taxon>Lophotrochozoa</taxon>
        <taxon>Platyhelminthes</taxon>
        <taxon>Cestoda</taxon>
        <taxon>Eucestoda</taxon>
        <taxon>Cyclophyllidea</taxon>
        <taxon>Taeniidae</taxon>
        <taxon>Hydatigera</taxon>
    </lineage>
</organism>
<dbReference type="Gene3D" id="3.40.50.10190">
    <property type="entry name" value="BRCT domain"/>
    <property type="match status" value="2"/>
</dbReference>
<feature type="domain" description="BRCT" evidence="3">
    <location>
        <begin position="157"/>
        <end position="225"/>
    </location>
</feature>
<name>A0A0R3WPX4_HYDTA</name>
<dbReference type="GO" id="GO:1990166">
    <property type="term" value="P:protein localization to site of double-strand break"/>
    <property type="evidence" value="ECO:0007669"/>
    <property type="project" value="TreeGrafter"/>
</dbReference>
<feature type="compositionally biased region" description="Polar residues" evidence="1">
    <location>
        <begin position="141"/>
        <end position="154"/>
    </location>
</feature>
<dbReference type="InterPro" id="IPR042479">
    <property type="entry name" value="Slf1"/>
</dbReference>
<evidence type="ECO:0000259" key="3">
    <source>
        <dbReference type="Pfam" id="PF00533"/>
    </source>
</evidence>
<feature type="region of interest" description="Disordered" evidence="1">
    <location>
        <begin position="1"/>
        <end position="31"/>
    </location>
</feature>
<evidence type="ECO:0000313" key="6">
    <source>
        <dbReference type="WBParaSite" id="TTAC_0000281401-mRNA-1"/>
    </source>
</evidence>
<feature type="transmembrane region" description="Helical" evidence="2">
    <location>
        <begin position="339"/>
        <end position="362"/>
    </location>
</feature>
<dbReference type="GO" id="GO:0005634">
    <property type="term" value="C:nucleus"/>
    <property type="evidence" value="ECO:0007669"/>
    <property type="project" value="TreeGrafter"/>
</dbReference>
<feature type="compositionally biased region" description="Polar residues" evidence="1">
    <location>
        <begin position="119"/>
        <end position="131"/>
    </location>
</feature>
<feature type="region of interest" description="Disordered" evidence="1">
    <location>
        <begin position="67"/>
        <end position="90"/>
    </location>
</feature>
<dbReference type="PANTHER" id="PTHR46677">
    <property type="entry name" value="SMC5-SMC6 COMPLEX LOCALIZATION FACTOR PROTEIN 1"/>
    <property type="match status" value="1"/>
</dbReference>
<dbReference type="EMBL" id="UYWX01001520">
    <property type="protein sequence ID" value="VDM21196.1"/>
    <property type="molecule type" value="Genomic_DNA"/>
</dbReference>
<evidence type="ECO:0000313" key="5">
    <source>
        <dbReference type="Proteomes" id="UP000274429"/>
    </source>
</evidence>
<sequence>MDGAQATITSPEQSTSKVSTATDAVNELQSSSILRDVARRLESLGSNVQPFNEDPVHYDTPSVARRLHRTRRRRLPSCDSGIDGLGIYSSKAPPSDVVRWQYEDSPEVRNGLPSPHVAKSQSSRESTQPGDSGSPEKITPKPQQHPQLTASTSRARIFSISGVDQDEKMRYQAIITNLGADLDPGTTIGVNTTHLIINSPSRCEKYLMCMAGGRWILHKSYLDVCAAASTWLPEEAYEWGGAGTEPLLIQLSPATNRSGSAGGLSCDQLRDLAKAARHWRKTGGGAFKGWRVVFGPGCDRERSFRRIIEFGGGKVNFQLTAFSIINACKIRALTFSHTLFLEVFLYSVTFSTFVVSSVYFSLNCCRLIYSGPMLSLMEVCEVSPYSAQKLVGNL</sequence>
<feature type="region of interest" description="Disordered" evidence="1">
    <location>
        <begin position="103"/>
        <end position="156"/>
    </location>
</feature>
<protein>
    <submittedName>
        <fullName evidence="6">BRCT domain-containing protein</fullName>
    </submittedName>
</protein>
<keyword evidence="2" id="KW-0472">Membrane</keyword>
<evidence type="ECO:0000256" key="2">
    <source>
        <dbReference type="SAM" id="Phobius"/>
    </source>
</evidence>
<dbReference type="PANTHER" id="PTHR46677:SF1">
    <property type="entry name" value="SMC5-SMC6 COMPLEX LOCALIZATION FACTOR PROTEIN 1"/>
    <property type="match status" value="1"/>
</dbReference>
<dbReference type="CDD" id="cd17738">
    <property type="entry name" value="BRCT_TopBP1_rpt7"/>
    <property type="match status" value="1"/>
</dbReference>
<keyword evidence="2" id="KW-0812">Transmembrane</keyword>
<proteinExistence type="predicted"/>
<gene>
    <name evidence="4" type="ORF">TTAC_LOCUS2799</name>
</gene>
<dbReference type="GO" id="GO:0035861">
    <property type="term" value="C:site of double-strand break"/>
    <property type="evidence" value="ECO:0007669"/>
    <property type="project" value="TreeGrafter"/>
</dbReference>
<dbReference type="WBParaSite" id="TTAC_0000281401-mRNA-1">
    <property type="protein sequence ID" value="TTAC_0000281401-mRNA-1"/>
    <property type="gene ID" value="TTAC_0000281401"/>
</dbReference>
<reference evidence="4 5" key="2">
    <citation type="submission" date="2018-11" db="EMBL/GenBank/DDBJ databases">
        <authorList>
            <consortium name="Pathogen Informatics"/>
        </authorList>
    </citation>
    <scope>NUCLEOTIDE SEQUENCE [LARGE SCALE GENOMIC DNA]</scope>
</reference>
<dbReference type="SUPFAM" id="SSF52113">
    <property type="entry name" value="BRCT domain"/>
    <property type="match status" value="1"/>
</dbReference>
<keyword evidence="2" id="KW-1133">Transmembrane helix</keyword>
<dbReference type="InterPro" id="IPR001357">
    <property type="entry name" value="BRCT_dom"/>
</dbReference>
<dbReference type="InterPro" id="IPR036420">
    <property type="entry name" value="BRCT_dom_sf"/>
</dbReference>
<dbReference type="FunFam" id="3.40.50.10190:FF:000018">
    <property type="entry name" value="DNA topoisomerase 2-binding protein 1"/>
    <property type="match status" value="1"/>
</dbReference>
<dbReference type="STRING" id="6205.A0A0R3WPX4"/>
<dbReference type="Proteomes" id="UP000274429">
    <property type="component" value="Unassembled WGS sequence"/>
</dbReference>
<reference evidence="6" key="1">
    <citation type="submission" date="2017-02" db="UniProtKB">
        <authorList>
            <consortium name="WormBaseParasite"/>
        </authorList>
    </citation>
    <scope>IDENTIFICATION</scope>
</reference>
<dbReference type="GO" id="GO:0006974">
    <property type="term" value="P:DNA damage response"/>
    <property type="evidence" value="ECO:0007669"/>
    <property type="project" value="TreeGrafter"/>
</dbReference>
<dbReference type="AlphaFoldDB" id="A0A0R3WPX4"/>
<dbReference type="GO" id="GO:2000781">
    <property type="term" value="P:positive regulation of double-strand break repair"/>
    <property type="evidence" value="ECO:0007669"/>
    <property type="project" value="InterPro"/>
</dbReference>
<dbReference type="OrthoDB" id="251770at2759"/>
<evidence type="ECO:0000256" key="1">
    <source>
        <dbReference type="SAM" id="MobiDB-lite"/>
    </source>
</evidence>
<keyword evidence="5" id="KW-1185">Reference proteome</keyword>
<dbReference type="Pfam" id="PF00533">
    <property type="entry name" value="BRCT"/>
    <property type="match status" value="1"/>
</dbReference>